<evidence type="ECO:0000313" key="1">
    <source>
        <dbReference type="Proteomes" id="UP000887579"/>
    </source>
</evidence>
<proteinExistence type="predicted"/>
<dbReference type="Proteomes" id="UP000887579">
    <property type="component" value="Unplaced"/>
</dbReference>
<accession>A0AC34G7G8</accession>
<protein>
    <submittedName>
        <fullName evidence="2">Uncharacterized protein</fullName>
    </submittedName>
</protein>
<name>A0AC34G7G8_9BILA</name>
<dbReference type="WBParaSite" id="ES5_v2.g25455.t1">
    <property type="protein sequence ID" value="ES5_v2.g25455.t1"/>
    <property type="gene ID" value="ES5_v2.g25455"/>
</dbReference>
<reference evidence="2" key="1">
    <citation type="submission" date="2022-11" db="UniProtKB">
        <authorList>
            <consortium name="WormBaseParasite"/>
        </authorList>
    </citation>
    <scope>IDENTIFICATION</scope>
</reference>
<sequence length="530" mass="59906">PPPSPGGGDCGPLSKKLCQLGPLNETNVSAINARISQPDCYYTSASSSSQMVMSSNQPHSSFVNTSLPMDRFVNSIPADSPPAYEDLFHKDPRVSPVDGIPTTPDPAASLNVFSDNDMDVDDNPGSANISPNVSDNEENRPPLYDEEWRPKWEERRPSEELKSRDFDLFSTQKDIHNEAYHDAAYCIDISDTFFNDSYQCQCINLVVDSRQYTAKLIEWLARYLRLRPENIVLLKHYGENDKGFDINLLADENIKSSFSSVARISVSLRVPTDENEKLIRVVEFDMSNDNAVDTWPTLFHVPAKASTTIAEFKEKCSTMLENAYAEKLESSRIRIREIIYSSSHSGALILNDSKTFSSRGHIWDNLVCLQRLKPKEAAKLKEGVNYQSVIARRFCPSTIEICPPFEVLIPENDPQGSQTLKKVVADHANLIPERIAFSKFLPSGNFARWPFTKNASELYDTTFGDLIFSPNDFAGKLIYFVDKNEQRKQLTAEDRHALKIKERVESNRNTVRRVERPLRIQMSSVSESDI</sequence>
<evidence type="ECO:0000313" key="2">
    <source>
        <dbReference type="WBParaSite" id="ES5_v2.g25455.t1"/>
    </source>
</evidence>
<organism evidence="1 2">
    <name type="scientific">Panagrolaimus sp. ES5</name>
    <dbReference type="NCBI Taxonomy" id="591445"/>
    <lineage>
        <taxon>Eukaryota</taxon>
        <taxon>Metazoa</taxon>
        <taxon>Ecdysozoa</taxon>
        <taxon>Nematoda</taxon>
        <taxon>Chromadorea</taxon>
        <taxon>Rhabditida</taxon>
        <taxon>Tylenchina</taxon>
        <taxon>Panagrolaimomorpha</taxon>
        <taxon>Panagrolaimoidea</taxon>
        <taxon>Panagrolaimidae</taxon>
        <taxon>Panagrolaimus</taxon>
    </lineage>
</organism>